<keyword evidence="1" id="KW-0433">Leucine-rich repeat</keyword>
<dbReference type="Gene3D" id="1.10.10.10">
    <property type="entry name" value="Winged helix-like DNA-binding domain superfamily/Winged helix DNA-binding domain"/>
    <property type="match status" value="1"/>
</dbReference>
<dbReference type="Gene3D" id="3.80.10.10">
    <property type="entry name" value="Ribonuclease Inhibitor"/>
    <property type="match status" value="3"/>
</dbReference>
<evidence type="ECO:0000256" key="3">
    <source>
        <dbReference type="ARBA" id="ARBA00022821"/>
    </source>
</evidence>
<dbReference type="Gene3D" id="3.40.50.300">
    <property type="entry name" value="P-loop containing nucleotide triphosphate hydrolases"/>
    <property type="match status" value="1"/>
</dbReference>
<dbReference type="InterPro" id="IPR056789">
    <property type="entry name" value="LRR_R13L1-DRL21"/>
</dbReference>
<dbReference type="InterPro" id="IPR058922">
    <property type="entry name" value="WHD_DRP"/>
</dbReference>
<protein>
    <submittedName>
        <fullName evidence="8">Disease resistance RPP13-like protein 1</fullName>
    </submittedName>
</protein>
<evidence type="ECO:0000313" key="7">
    <source>
        <dbReference type="Proteomes" id="UP000515121"/>
    </source>
</evidence>
<proteinExistence type="predicted"/>
<evidence type="ECO:0000256" key="1">
    <source>
        <dbReference type="ARBA" id="ARBA00022614"/>
    </source>
</evidence>
<dbReference type="PANTHER" id="PTHR36766">
    <property type="entry name" value="PLANT BROAD-SPECTRUM MILDEW RESISTANCE PROTEIN RPW8"/>
    <property type="match status" value="1"/>
</dbReference>
<dbReference type="KEGG" id="dzi:111297649"/>
<dbReference type="FunFam" id="3.40.50.300:FF:001091">
    <property type="entry name" value="Probable disease resistance protein At1g61300"/>
    <property type="match status" value="1"/>
</dbReference>
<dbReference type="SUPFAM" id="SSF52540">
    <property type="entry name" value="P-loop containing nucleoside triphosphate hydrolases"/>
    <property type="match status" value="1"/>
</dbReference>
<dbReference type="GeneID" id="111297649"/>
<dbReference type="PANTHER" id="PTHR36766:SF51">
    <property type="entry name" value="DISEASE RESISTANCE RPP13-LIKE PROTEIN 1"/>
    <property type="match status" value="1"/>
</dbReference>
<dbReference type="Proteomes" id="UP000515121">
    <property type="component" value="Unplaced"/>
</dbReference>
<sequence>MKLLHPQNPTGNQIDVILIVGMGGVGKTTLAQLIYNDKRVEEWFDLKAWVCVSEEFDAYRVTKTILDEITSSCDDGKNLNQLQLKLKEKLLGKKFLFVLDDVWHKRYDVWEALKSPFTSGAKHSKIIVTTRDENVASIMRNVPTYHLNILSDDDCWRLFAKHAFVNTCPSMHPNLKVIGEAIAKRCKGLPLAAKTLGGLLRCKLDADEWNKILHSNLWDIPDEAGTILPALRLSYYYLPSHLKRCFAYCSIFPKDYEFKKEELIRLWMAEGLLQFPKENGNEEERGNEYFKDLKLRSFFQQLSGNKSCFVMHDLISDLAKSISGEFFCRLEGDGGSCEITKKTRHLSNVQEKYDVLKKFETLSKAKSLRTFLTLESSPPSCYVTSQIMHDLIVKFRRLRVLSLAKYCNITELPEEIDNLKHLRYLNLSQTSIERLPNSLSTLYNLQTLTLFYCKCLVELPKDVGRLINLQHLNIRETKLEMMPQGMDKLKELRTLTDFVLSKQTGSSINELGKLQHLCGRLAISGLQNVVCAKDAKDANLKDKMNLKELELIWNEDDRIDDDDSKRDEEVLEQLEPHTNLEHLVISFYCGTRFPEWVGRSSFSNVVSLCLTDCYYCPSLPPLGQLSSLKSLSISGFLKVVTVGDEFYGHCDASRKPFGSLEILRFEDMPEWEEWFSWRDEAFFLLQELSIRNCPELTRCLPEHLPSLTKVVIENCGKLGGLLPKAPSIFQLELERCDALQLEPLPCGLRELRIEDSNVNDSKLKKMMQRCTRLEKLTMRDCYNLRSIAEGSLPNTLKQLNIDSCRFLDYSKIILYTSLESLDIVGRRCYALKSFPLASFPMLNRVSIKGCEDLKSIGASEGPHRQHLASLNSLEICDCPNLISFQIEEGLSATNLTSLDFYSCVNLKSMPEHMQSLFPSLVHLSIDDCPEIESFPREGLPSKLNRIYISRSDKLIAGMMRREWSLQTLPSLTRFSIYHAREMESFPDEHLLPSSLTSLVIWGLPNLKLLSGKGFQHLMSLRELIIGSCPTLQSISANMLPNSVSYISIRNCPLLRKSCEKEKVFQVIEMFYQSLDSIDLKNLQNLEKAEFFKLLRRISRVWTLEISILDVAWSSLVLPPKDLKTSNAGNSCLQNKAHGDASVVSVESCVSIIQRLAVAS</sequence>
<dbReference type="Pfam" id="PF00931">
    <property type="entry name" value="NB-ARC"/>
    <property type="match status" value="1"/>
</dbReference>
<dbReference type="FunFam" id="1.10.10.10:FF:000322">
    <property type="entry name" value="Probable disease resistance protein At1g63360"/>
    <property type="match status" value="1"/>
</dbReference>
<gene>
    <name evidence="8" type="primary">LOC111297649</name>
</gene>
<dbReference type="OrthoDB" id="37484at2759"/>
<dbReference type="GO" id="GO:0043531">
    <property type="term" value="F:ADP binding"/>
    <property type="evidence" value="ECO:0007669"/>
    <property type="project" value="InterPro"/>
</dbReference>
<evidence type="ECO:0000313" key="8">
    <source>
        <dbReference type="RefSeq" id="XP_022748036.1"/>
    </source>
</evidence>
<dbReference type="Pfam" id="PF23559">
    <property type="entry name" value="WHD_DRP"/>
    <property type="match status" value="1"/>
</dbReference>
<dbReference type="GO" id="GO:0006952">
    <property type="term" value="P:defense response"/>
    <property type="evidence" value="ECO:0007669"/>
    <property type="project" value="UniProtKB-KW"/>
</dbReference>
<evidence type="ECO:0000256" key="2">
    <source>
        <dbReference type="ARBA" id="ARBA00022737"/>
    </source>
</evidence>
<dbReference type="SUPFAM" id="SSF52058">
    <property type="entry name" value="L domain-like"/>
    <property type="match status" value="2"/>
</dbReference>
<keyword evidence="7" id="KW-1185">Reference proteome</keyword>
<dbReference type="AlphaFoldDB" id="A0A6P5Z6Q0"/>
<feature type="domain" description="NB-ARC" evidence="4">
    <location>
        <begin position="12"/>
        <end position="166"/>
    </location>
</feature>
<dbReference type="InterPro" id="IPR002182">
    <property type="entry name" value="NB-ARC"/>
</dbReference>
<dbReference type="InterPro" id="IPR032675">
    <property type="entry name" value="LRR_dom_sf"/>
</dbReference>
<accession>A0A6P5Z6Q0</accession>
<dbReference type="InterPro" id="IPR036388">
    <property type="entry name" value="WH-like_DNA-bd_sf"/>
</dbReference>
<feature type="domain" description="Disease resistance protein winged helix" evidence="5">
    <location>
        <begin position="251"/>
        <end position="319"/>
    </location>
</feature>
<keyword evidence="3" id="KW-0611">Plant defense</keyword>
<dbReference type="Gene3D" id="1.10.8.430">
    <property type="entry name" value="Helical domain of apoptotic protease-activating factors"/>
    <property type="match status" value="1"/>
</dbReference>
<keyword evidence="2" id="KW-0677">Repeat</keyword>
<dbReference type="PRINTS" id="PR00364">
    <property type="entry name" value="DISEASERSIST"/>
</dbReference>
<evidence type="ECO:0000259" key="6">
    <source>
        <dbReference type="Pfam" id="PF25019"/>
    </source>
</evidence>
<reference evidence="8" key="1">
    <citation type="submission" date="2025-08" db="UniProtKB">
        <authorList>
            <consortium name="RefSeq"/>
        </authorList>
    </citation>
    <scope>IDENTIFICATION</scope>
    <source>
        <tissue evidence="8">Fruit stalk</tissue>
    </source>
</reference>
<feature type="domain" description="R13L1/DRL21-like LRR repeat region" evidence="6">
    <location>
        <begin position="508"/>
        <end position="635"/>
    </location>
</feature>
<name>A0A6P5Z6Q0_DURZI</name>
<organism evidence="7 8">
    <name type="scientific">Durio zibethinus</name>
    <name type="common">Durian</name>
    <dbReference type="NCBI Taxonomy" id="66656"/>
    <lineage>
        <taxon>Eukaryota</taxon>
        <taxon>Viridiplantae</taxon>
        <taxon>Streptophyta</taxon>
        <taxon>Embryophyta</taxon>
        <taxon>Tracheophyta</taxon>
        <taxon>Spermatophyta</taxon>
        <taxon>Magnoliopsida</taxon>
        <taxon>eudicotyledons</taxon>
        <taxon>Gunneridae</taxon>
        <taxon>Pentapetalae</taxon>
        <taxon>rosids</taxon>
        <taxon>malvids</taxon>
        <taxon>Malvales</taxon>
        <taxon>Malvaceae</taxon>
        <taxon>Helicteroideae</taxon>
        <taxon>Durio</taxon>
    </lineage>
</organism>
<evidence type="ECO:0000259" key="5">
    <source>
        <dbReference type="Pfam" id="PF23559"/>
    </source>
</evidence>
<evidence type="ECO:0000259" key="4">
    <source>
        <dbReference type="Pfam" id="PF00931"/>
    </source>
</evidence>
<dbReference type="InterPro" id="IPR027417">
    <property type="entry name" value="P-loop_NTPase"/>
</dbReference>
<dbReference type="RefSeq" id="XP_022748036.1">
    <property type="nucleotide sequence ID" value="XM_022892301.1"/>
</dbReference>
<dbReference type="InterPro" id="IPR042197">
    <property type="entry name" value="Apaf_helical"/>
</dbReference>
<dbReference type="Pfam" id="PF25019">
    <property type="entry name" value="LRR_R13L1-DRL21"/>
    <property type="match status" value="1"/>
</dbReference>